<keyword evidence="2" id="KW-0645">Protease</keyword>
<name>A0A0M9DBB1_9LACO</name>
<evidence type="ECO:0000256" key="2">
    <source>
        <dbReference type="ARBA" id="ARBA00022670"/>
    </source>
</evidence>
<comment type="caution">
    <text evidence="7">The sequence shown here is derived from an EMBL/GenBank/DDBJ whole genome shotgun (WGS) entry which is preliminary data.</text>
</comment>
<reference evidence="7 8" key="1">
    <citation type="journal article" date="2016" name="Syst. Appl. Microbiol.">
        <title>Genomic characterization of a fructophilic bee symbiont Lactobacillus kunkeei reveals its niche-specific adaptation.</title>
        <authorList>
            <person name="Maeno S."/>
            <person name="Tanizawa Y."/>
            <person name="Kanesaki Y."/>
            <person name="Kubota E."/>
            <person name="Kumar H."/>
            <person name="Dicks L."/>
            <person name="Salminen S."/>
            <person name="Nakagawa J."/>
            <person name="Arita M."/>
            <person name="Endo A."/>
        </authorList>
    </citation>
    <scope>NUCLEOTIDE SEQUENCE [LARGE SCALE GENOMIC DNA]</scope>
    <source>
        <strain evidence="7 8">FF30-6</strain>
    </source>
</reference>
<feature type="domain" description="NlpC/P60" evidence="6">
    <location>
        <begin position="36"/>
        <end position="155"/>
    </location>
</feature>
<dbReference type="InterPro" id="IPR000064">
    <property type="entry name" value="NLP_P60_dom"/>
</dbReference>
<evidence type="ECO:0000259" key="6">
    <source>
        <dbReference type="PROSITE" id="PS51935"/>
    </source>
</evidence>
<dbReference type="PROSITE" id="PS51935">
    <property type="entry name" value="NLPC_P60"/>
    <property type="match status" value="1"/>
</dbReference>
<proteinExistence type="inferred from homology"/>
<dbReference type="PATRIC" id="fig|148814.19.peg.207"/>
<feature type="signal peptide" evidence="5">
    <location>
        <begin position="1"/>
        <end position="25"/>
    </location>
</feature>
<comment type="similarity">
    <text evidence="1">Belongs to the peptidase C40 family.</text>
</comment>
<evidence type="ECO:0000256" key="5">
    <source>
        <dbReference type="SAM" id="SignalP"/>
    </source>
</evidence>
<keyword evidence="3 7" id="KW-0378">Hydrolase</keyword>
<accession>A0A0M9DBB1</accession>
<dbReference type="GO" id="GO:0006508">
    <property type="term" value="P:proteolysis"/>
    <property type="evidence" value="ECO:0007669"/>
    <property type="project" value="UniProtKB-KW"/>
</dbReference>
<dbReference type="PANTHER" id="PTHR47053:SF1">
    <property type="entry name" value="MUREIN DD-ENDOPEPTIDASE MEPH-RELATED"/>
    <property type="match status" value="1"/>
</dbReference>
<keyword evidence="5" id="KW-0732">Signal</keyword>
<dbReference type="Pfam" id="PF00877">
    <property type="entry name" value="NLPC_P60"/>
    <property type="match status" value="1"/>
</dbReference>
<dbReference type="GO" id="GO:0008234">
    <property type="term" value="F:cysteine-type peptidase activity"/>
    <property type="evidence" value="ECO:0007669"/>
    <property type="project" value="UniProtKB-KW"/>
</dbReference>
<evidence type="ECO:0000256" key="1">
    <source>
        <dbReference type="ARBA" id="ARBA00007074"/>
    </source>
</evidence>
<dbReference type="SUPFAM" id="SSF54001">
    <property type="entry name" value="Cysteine proteinases"/>
    <property type="match status" value="1"/>
</dbReference>
<evidence type="ECO:0000313" key="8">
    <source>
        <dbReference type="Proteomes" id="UP000186588"/>
    </source>
</evidence>
<dbReference type="Gene3D" id="3.90.1720.10">
    <property type="entry name" value="endopeptidase domain like (from Nostoc punctiforme)"/>
    <property type="match status" value="1"/>
</dbReference>
<dbReference type="Proteomes" id="UP000186588">
    <property type="component" value="Unassembled WGS sequence"/>
</dbReference>
<dbReference type="PANTHER" id="PTHR47053">
    <property type="entry name" value="MUREIN DD-ENDOPEPTIDASE MEPH-RELATED"/>
    <property type="match status" value="1"/>
</dbReference>
<organism evidence="7 8">
    <name type="scientific">Apilactobacillus kunkeei</name>
    <dbReference type="NCBI Taxonomy" id="148814"/>
    <lineage>
        <taxon>Bacteria</taxon>
        <taxon>Bacillati</taxon>
        <taxon>Bacillota</taxon>
        <taxon>Bacilli</taxon>
        <taxon>Lactobacillales</taxon>
        <taxon>Lactobacillaceae</taxon>
        <taxon>Apilactobacillus</taxon>
    </lineage>
</organism>
<evidence type="ECO:0000256" key="4">
    <source>
        <dbReference type="ARBA" id="ARBA00022807"/>
    </source>
</evidence>
<gene>
    <name evidence="7" type="ORF">FF306_00460</name>
</gene>
<keyword evidence="4" id="KW-0788">Thiol protease</keyword>
<dbReference type="AlphaFoldDB" id="A0A0M9DBB1"/>
<dbReference type="EMBL" id="BDDX01000004">
    <property type="protein sequence ID" value="GAT90362.1"/>
    <property type="molecule type" value="Genomic_DNA"/>
</dbReference>
<evidence type="ECO:0000256" key="3">
    <source>
        <dbReference type="ARBA" id="ARBA00022801"/>
    </source>
</evidence>
<dbReference type="InterPro" id="IPR038765">
    <property type="entry name" value="Papain-like_cys_pep_sf"/>
</dbReference>
<feature type="chain" id="PRO_5039448583" evidence="5">
    <location>
        <begin position="26"/>
        <end position="155"/>
    </location>
</feature>
<sequence length="155" mass="17182">MKKMITKIAITAAAFTSLLFAGATASNNNTAHADTNNQFTSVYRVAKSKLGDRYVYGSEGSRTFDCSGFTKYIYRHGLGVNLPRTAQQQYHYSKKVAKKHLKKGDLVFIGSSKNSIYHVGMYIGGGKMIDAQNRGVIRESIHAPWWHVVAYGRVA</sequence>
<evidence type="ECO:0000313" key="7">
    <source>
        <dbReference type="EMBL" id="GAT90362.1"/>
    </source>
</evidence>
<protein>
    <submittedName>
        <fullName evidence="7">Cell wall-associated hydrolase</fullName>
    </submittedName>
</protein>
<dbReference type="InterPro" id="IPR051202">
    <property type="entry name" value="Peptidase_C40"/>
</dbReference>